<evidence type="ECO:0000313" key="2">
    <source>
        <dbReference type="EMBL" id="ELU45602.1"/>
    </source>
</evidence>
<feature type="region of interest" description="Disordered" evidence="1">
    <location>
        <begin position="82"/>
        <end position="104"/>
    </location>
</feature>
<evidence type="ECO:0000256" key="1">
    <source>
        <dbReference type="SAM" id="MobiDB-lite"/>
    </source>
</evidence>
<accession>L8X929</accession>
<dbReference type="Proteomes" id="UP000011668">
    <property type="component" value="Unassembled WGS sequence"/>
</dbReference>
<comment type="caution">
    <text evidence="2">The sequence shown here is derived from an EMBL/GenBank/DDBJ whole genome shotgun (WGS) entry which is preliminary data.</text>
</comment>
<sequence length="104" mass="11909">MLKKSAKFYSNPPLLYSGRRIIHHMRLLLNLASSRMSSTCLVTCRVRSSRSTRSSDLEARIQSVSQSWSFQAGVHRSRGQISCNQELPTYPGRRARGSLNNRRR</sequence>
<dbReference type="EMBL" id="AFRT01000060">
    <property type="protein sequence ID" value="ELU45602.1"/>
    <property type="molecule type" value="Genomic_DNA"/>
</dbReference>
<evidence type="ECO:0000313" key="3">
    <source>
        <dbReference type="Proteomes" id="UP000011668"/>
    </source>
</evidence>
<dbReference type="AlphaFoldDB" id="L8X929"/>
<reference evidence="2 3" key="1">
    <citation type="journal article" date="2013" name="Nat. Commun.">
        <title>The evolution and pathogenic mechanisms of the rice sheath blight pathogen.</title>
        <authorList>
            <person name="Zheng A."/>
            <person name="Lin R."/>
            <person name="Xu L."/>
            <person name="Qin P."/>
            <person name="Tang C."/>
            <person name="Ai P."/>
            <person name="Zhang D."/>
            <person name="Liu Y."/>
            <person name="Sun Z."/>
            <person name="Feng H."/>
            <person name="Wang Y."/>
            <person name="Chen Y."/>
            <person name="Liang X."/>
            <person name="Fu R."/>
            <person name="Li Q."/>
            <person name="Zhang J."/>
            <person name="Yu X."/>
            <person name="Xie Z."/>
            <person name="Ding L."/>
            <person name="Guan P."/>
            <person name="Tang J."/>
            <person name="Liang Y."/>
            <person name="Wang S."/>
            <person name="Deng Q."/>
            <person name="Li S."/>
            <person name="Zhu J."/>
            <person name="Wang L."/>
            <person name="Liu H."/>
            <person name="Li P."/>
        </authorList>
    </citation>
    <scope>NUCLEOTIDE SEQUENCE [LARGE SCALE GENOMIC DNA]</scope>
    <source>
        <strain evidence="3">AG-1 IA</strain>
    </source>
</reference>
<keyword evidence="3" id="KW-1185">Reference proteome</keyword>
<feature type="compositionally biased region" description="Basic residues" evidence="1">
    <location>
        <begin position="93"/>
        <end position="104"/>
    </location>
</feature>
<proteinExistence type="predicted"/>
<organism evidence="2 3">
    <name type="scientific">Thanatephorus cucumeris (strain AG1-IA)</name>
    <name type="common">Rice sheath blight fungus</name>
    <name type="synonym">Rhizoctonia solani</name>
    <dbReference type="NCBI Taxonomy" id="983506"/>
    <lineage>
        <taxon>Eukaryota</taxon>
        <taxon>Fungi</taxon>
        <taxon>Dikarya</taxon>
        <taxon>Basidiomycota</taxon>
        <taxon>Agaricomycotina</taxon>
        <taxon>Agaricomycetes</taxon>
        <taxon>Cantharellales</taxon>
        <taxon>Ceratobasidiaceae</taxon>
        <taxon>Rhizoctonia</taxon>
        <taxon>Rhizoctonia solani AG-1</taxon>
    </lineage>
</organism>
<gene>
    <name evidence="2" type="ORF">AG1IA_00362</name>
</gene>
<dbReference type="HOGENOM" id="CLU_2251855_0_0_1"/>
<protein>
    <submittedName>
        <fullName evidence="2">Uncharacterized protein</fullName>
    </submittedName>
</protein>
<name>L8X929_THACA</name>